<evidence type="ECO:0000313" key="3">
    <source>
        <dbReference type="Proteomes" id="UP001207582"/>
    </source>
</evidence>
<organism evidence="2 3">
    <name type="scientific">Defluviimonas salinarum</name>
    <dbReference type="NCBI Taxonomy" id="2992147"/>
    <lineage>
        <taxon>Bacteria</taxon>
        <taxon>Pseudomonadati</taxon>
        <taxon>Pseudomonadota</taxon>
        <taxon>Alphaproteobacteria</taxon>
        <taxon>Rhodobacterales</taxon>
        <taxon>Paracoccaceae</taxon>
        <taxon>Albidovulum</taxon>
    </lineage>
</organism>
<keyword evidence="3" id="KW-1185">Reference proteome</keyword>
<reference evidence="2 3" key="1">
    <citation type="submission" date="2022-10" db="EMBL/GenBank/DDBJ databases">
        <title>Defluviimonas sp. CAU 1641 isolated from mud.</title>
        <authorList>
            <person name="Kim W."/>
        </authorList>
    </citation>
    <scope>NUCLEOTIDE SEQUENCE [LARGE SCALE GENOMIC DNA]</scope>
    <source>
        <strain evidence="2 3">CAU 1641</strain>
    </source>
</reference>
<gene>
    <name evidence="2" type="ORF">OM960_23965</name>
</gene>
<keyword evidence="1" id="KW-1133">Transmembrane helix</keyword>
<keyword evidence="1" id="KW-0472">Membrane</keyword>
<protein>
    <submittedName>
        <fullName evidence="2">Uncharacterized protein</fullName>
    </submittedName>
</protein>
<sequence>MSRWHVQSGLETLVTVAAGIALQIVAFPVVGLAATPVHLGGPDTLVAFLRGAALRRLNGHARHGEAR</sequence>
<keyword evidence="1" id="KW-0812">Transmembrane</keyword>
<comment type="caution">
    <text evidence="2">The sequence shown here is derived from an EMBL/GenBank/DDBJ whole genome shotgun (WGS) entry which is preliminary data.</text>
</comment>
<dbReference type="Proteomes" id="UP001207582">
    <property type="component" value="Unassembled WGS sequence"/>
</dbReference>
<accession>A0ABT3JA61</accession>
<dbReference type="RefSeq" id="WP_264773753.1">
    <property type="nucleotide sequence ID" value="NZ_JAPDOG010000049.1"/>
</dbReference>
<evidence type="ECO:0000313" key="2">
    <source>
        <dbReference type="EMBL" id="MCW3784580.1"/>
    </source>
</evidence>
<feature type="transmembrane region" description="Helical" evidence="1">
    <location>
        <begin position="12"/>
        <end position="34"/>
    </location>
</feature>
<evidence type="ECO:0000256" key="1">
    <source>
        <dbReference type="SAM" id="Phobius"/>
    </source>
</evidence>
<proteinExistence type="predicted"/>
<name>A0ABT3JA61_9RHOB</name>
<dbReference type="EMBL" id="JAPDOG010000049">
    <property type="protein sequence ID" value="MCW3784580.1"/>
    <property type="molecule type" value="Genomic_DNA"/>
</dbReference>